<protein>
    <recommendedName>
        <fullName evidence="3">glucan endo-1,3-beta-D-glucosidase</fullName>
        <ecNumber evidence="3">3.2.1.39</ecNumber>
    </recommendedName>
    <alternativeName>
        <fullName evidence="6">(1-&gt;3)-beta-glucan endohydrolase</fullName>
    </alternativeName>
    <alternativeName>
        <fullName evidence="7">Beta-1,3-endoglucanase</fullName>
    </alternativeName>
</protein>
<dbReference type="InterPro" id="IPR000490">
    <property type="entry name" value="Glyco_hydro_17"/>
</dbReference>
<evidence type="ECO:0000313" key="12">
    <source>
        <dbReference type="RefSeq" id="XP_021804810.1"/>
    </source>
</evidence>
<reference evidence="12" key="1">
    <citation type="submission" date="2025-08" db="UniProtKB">
        <authorList>
            <consortium name="RefSeq"/>
        </authorList>
    </citation>
    <scope>IDENTIFICATION</scope>
</reference>
<comment type="similarity">
    <text evidence="2 8">Belongs to the glycosyl hydrolase 17 family.</text>
</comment>
<dbReference type="Gene3D" id="3.20.20.80">
    <property type="entry name" value="Glycosidases"/>
    <property type="match status" value="1"/>
</dbReference>
<evidence type="ECO:0000256" key="6">
    <source>
        <dbReference type="ARBA" id="ARBA00033335"/>
    </source>
</evidence>
<evidence type="ECO:0000256" key="7">
    <source>
        <dbReference type="ARBA" id="ARBA00033417"/>
    </source>
</evidence>
<proteinExistence type="inferred from homology"/>
<evidence type="ECO:0000256" key="8">
    <source>
        <dbReference type="RuleBase" id="RU004335"/>
    </source>
</evidence>
<dbReference type="AlphaFoldDB" id="A0A6P5RIW7"/>
<dbReference type="EC" id="3.2.1.39" evidence="3"/>
<dbReference type="PROSITE" id="PS00587">
    <property type="entry name" value="GLYCOSYL_HYDROL_F17"/>
    <property type="match status" value="1"/>
</dbReference>
<evidence type="ECO:0000256" key="10">
    <source>
        <dbReference type="SAM" id="SignalP"/>
    </source>
</evidence>
<keyword evidence="5 9" id="KW-0326">Glycosidase</keyword>
<dbReference type="Pfam" id="PF00332">
    <property type="entry name" value="Glyco_hydro_17"/>
    <property type="match status" value="1"/>
</dbReference>
<keyword evidence="4 9" id="KW-0378">Hydrolase</keyword>
<dbReference type="GO" id="GO:0042973">
    <property type="term" value="F:glucan endo-1,3-beta-D-glucosidase activity"/>
    <property type="evidence" value="ECO:0007669"/>
    <property type="project" value="UniProtKB-EC"/>
</dbReference>
<comment type="catalytic activity">
    <reaction evidence="1">
        <text>Hydrolysis of (1-&gt;3)-beta-D-glucosidic linkages in (1-&gt;3)-beta-D-glucans.</text>
        <dbReference type="EC" id="3.2.1.39"/>
    </reaction>
</comment>
<evidence type="ECO:0000256" key="1">
    <source>
        <dbReference type="ARBA" id="ARBA00000382"/>
    </source>
</evidence>
<dbReference type="InterPro" id="IPR044965">
    <property type="entry name" value="Glyco_hydro_17_plant"/>
</dbReference>
<dbReference type="FunFam" id="3.20.20.80:FF:000010">
    <property type="entry name" value="glucan endo-1,3-beta-glucosidase, basic"/>
    <property type="match status" value="1"/>
</dbReference>
<sequence length="344" mass="37073">MQKVMAAVPWVALILSFVATIHNHIGLVEASADIGVCYGMLGDDLPAVTEVVNLYKTNGIGKMRLFDPNPAALEALRGKEIDVSLGIRNEDLPQLAGSVDAVNSWFATNVEPYLNDIVFSYISVGNEVIPGSLGIYVLPVMESLQKILDDRNLAGIKVSTVVPGSALGVSFPPSSGEFTLEASSVMSGIVAFLAQRGSPLLINVYPYFAYASDPVNIRLDYAQFTATSPVVKDGELSYYNLFDAAVDSFLAAMEKVGGANVDVVVSESGWPSDGNGDFTTPELAGTYNRNFLKHITSKAGTPKRPGAYIEGYIFAMFNENQKPEGVEQHFGLFHPNMQPVYPVF</sequence>
<dbReference type="Proteomes" id="UP000515124">
    <property type="component" value="Unplaced"/>
</dbReference>
<evidence type="ECO:0000256" key="4">
    <source>
        <dbReference type="ARBA" id="ARBA00022801"/>
    </source>
</evidence>
<dbReference type="GeneID" id="110749099"/>
<keyword evidence="11" id="KW-1185">Reference proteome</keyword>
<feature type="chain" id="PRO_5028244029" description="glucan endo-1,3-beta-D-glucosidase" evidence="10">
    <location>
        <begin position="21"/>
        <end position="344"/>
    </location>
</feature>
<dbReference type="InterPro" id="IPR017853">
    <property type="entry name" value="GH"/>
</dbReference>
<feature type="signal peptide" evidence="10">
    <location>
        <begin position="1"/>
        <end position="20"/>
    </location>
</feature>
<evidence type="ECO:0000256" key="9">
    <source>
        <dbReference type="RuleBase" id="RU004336"/>
    </source>
</evidence>
<dbReference type="GO" id="GO:0005975">
    <property type="term" value="P:carbohydrate metabolic process"/>
    <property type="evidence" value="ECO:0007669"/>
    <property type="project" value="InterPro"/>
</dbReference>
<dbReference type="SUPFAM" id="SSF51445">
    <property type="entry name" value="(Trans)glycosidases"/>
    <property type="match status" value="1"/>
</dbReference>
<accession>A0A6P5RIW7</accession>
<evidence type="ECO:0000256" key="3">
    <source>
        <dbReference type="ARBA" id="ARBA00012780"/>
    </source>
</evidence>
<organism evidence="11 12">
    <name type="scientific">Prunus avium</name>
    <name type="common">Cherry</name>
    <name type="synonym">Cerasus avium</name>
    <dbReference type="NCBI Taxonomy" id="42229"/>
    <lineage>
        <taxon>Eukaryota</taxon>
        <taxon>Viridiplantae</taxon>
        <taxon>Streptophyta</taxon>
        <taxon>Embryophyta</taxon>
        <taxon>Tracheophyta</taxon>
        <taxon>Spermatophyta</taxon>
        <taxon>Magnoliopsida</taxon>
        <taxon>eudicotyledons</taxon>
        <taxon>Gunneridae</taxon>
        <taxon>Pentapetalae</taxon>
        <taxon>rosids</taxon>
        <taxon>fabids</taxon>
        <taxon>Rosales</taxon>
        <taxon>Rosaceae</taxon>
        <taxon>Amygdaloideae</taxon>
        <taxon>Amygdaleae</taxon>
        <taxon>Prunus</taxon>
    </lineage>
</organism>
<evidence type="ECO:0000256" key="5">
    <source>
        <dbReference type="ARBA" id="ARBA00023295"/>
    </source>
</evidence>
<evidence type="ECO:0000313" key="11">
    <source>
        <dbReference type="Proteomes" id="UP000515124"/>
    </source>
</evidence>
<dbReference type="RefSeq" id="XP_021804810.1">
    <property type="nucleotide sequence ID" value="XM_021949118.1"/>
</dbReference>
<dbReference type="PANTHER" id="PTHR32227">
    <property type="entry name" value="GLUCAN ENDO-1,3-BETA-GLUCOSIDASE BG1-RELATED-RELATED"/>
    <property type="match status" value="1"/>
</dbReference>
<evidence type="ECO:0000256" key="2">
    <source>
        <dbReference type="ARBA" id="ARBA00008773"/>
    </source>
</evidence>
<dbReference type="KEGG" id="pavi:110749099"/>
<gene>
    <name evidence="12" type="primary">LOC110749099</name>
</gene>
<name>A0A6P5RIW7_PRUAV</name>
<keyword evidence="10" id="KW-0732">Signal</keyword>